<evidence type="ECO:0000259" key="16">
    <source>
        <dbReference type="Pfam" id="PF16923"/>
    </source>
</evidence>
<dbReference type="EMBL" id="GAMC01015983">
    <property type="protein sequence ID" value="JAB90572.1"/>
    <property type="molecule type" value="mRNA"/>
</dbReference>
<evidence type="ECO:0000256" key="9">
    <source>
        <dbReference type="ARBA" id="ARBA00023136"/>
    </source>
</evidence>
<keyword evidence="11 13" id="KW-0326">Glycosidase</keyword>
<keyword evidence="7" id="KW-0735">Signal-anchor</keyword>
<evidence type="ECO:0000256" key="4">
    <source>
        <dbReference type="ARBA" id="ARBA00022692"/>
    </source>
</evidence>
<dbReference type="GO" id="GO:0006487">
    <property type="term" value="P:protein N-linked glycosylation"/>
    <property type="evidence" value="ECO:0007669"/>
    <property type="project" value="UniProtKB-UniRule"/>
</dbReference>
<comment type="similarity">
    <text evidence="3 13">Belongs to the glycosyl hydrolase 63 family.</text>
</comment>
<keyword evidence="5 13" id="KW-0378">Hydrolase</keyword>
<evidence type="ECO:0000256" key="10">
    <source>
        <dbReference type="ARBA" id="ARBA00023180"/>
    </source>
</evidence>
<dbReference type="GO" id="GO:0004573">
    <property type="term" value="F:Glc3Man9GlcNAc2 oligosaccharide glucosidase activity"/>
    <property type="evidence" value="ECO:0007669"/>
    <property type="project" value="UniProtKB-UniRule"/>
</dbReference>
<evidence type="ECO:0000256" key="3">
    <source>
        <dbReference type="ARBA" id="ARBA00010833"/>
    </source>
</evidence>
<evidence type="ECO:0000256" key="6">
    <source>
        <dbReference type="ARBA" id="ARBA00022824"/>
    </source>
</evidence>
<comment type="catalytic activity">
    <reaction evidence="13">
        <text>N(4)-(alpha-D-Glc-(1-&gt;2)-alpha-D-Glc-(1-&gt;3)-alpha-D-Glc-(1-&gt;3)-alpha-D-Man-(1-&gt;2)-alpha-D-Man-(1-&gt;2)-alpha-D-Man-(1-&gt;3)-[alpha-D-Man-(1-&gt;2)-alpha-D-Man-(1-&gt;3)-[alpha-D-Man-(1-&gt;2)-alpha-D-Man-(1-&gt;6)]-alpha-D-Man-(1-&gt;6)]-beta-D-Man-(1-&gt;4)-beta-D-GlcNAc-(1-&gt;4)-beta-D-GlcNAc)-L-asparaginyl-[protein] + H2O = N(4)-(alpha-D-Glc-(1-&gt;3)-alpha-D-Glc-(1-&gt;3)-alpha-D-Man-(1-&gt;2)-alpha-D-Man-(1-&gt;2)-alpha-D-Man-(1-&gt;3)-[alpha-D-Man-(1-&gt;2)-alpha-D-Man-(1-&gt;3)-[alpha-D-Man-(1-&gt;2)-alpha-D-Man-(1-&gt;6)]-alpha-D-Man-(1-&gt;6)]-beta-D-Man-(1-&gt;4)-beta-D-GlcNAc-(1-&gt;4)-beta-D-GlcNAc)-L-asparaginyl-[protein] + beta-D-glucose</text>
        <dbReference type="Rhea" id="RHEA:55988"/>
        <dbReference type="Rhea" id="RHEA-COMP:12806"/>
        <dbReference type="Rhea" id="RHEA-COMP:14355"/>
        <dbReference type="ChEBI" id="CHEBI:15377"/>
        <dbReference type="ChEBI" id="CHEBI:15903"/>
        <dbReference type="ChEBI" id="CHEBI:59082"/>
        <dbReference type="ChEBI" id="CHEBI:132537"/>
        <dbReference type="EC" id="3.2.1.106"/>
    </reaction>
</comment>
<feature type="region of interest" description="Disordered" evidence="14">
    <location>
        <begin position="1"/>
        <end position="86"/>
    </location>
</feature>
<evidence type="ECO:0000256" key="14">
    <source>
        <dbReference type="SAM" id="MobiDB-lite"/>
    </source>
</evidence>
<dbReference type="AlphaFoldDB" id="W8AWU4"/>
<dbReference type="InterPro" id="IPR031631">
    <property type="entry name" value="Glyco_hydro_63N"/>
</dbReference>
<dbReference type="InterPro" id="IPR004888">
    <property type="entry name" value="Glycoside_hydrolase_63"/>
</dbReference>
<dbReference type="EC" id="3.2.1.106" evidence="12 13"/>
<evidence type="ECO:0000256" key="11">
    <source>
        <dbReference type="ARBA" id="ARBA00023295"/>
    </source>
</evidence>
<organism evidence="17">
    <name type="scientific">Ceratitis capitata</name>
    <name type="common">Mediterranean fruit fly</name>
    <name type="synonym">Tephritis capitata</name>
    <dbReference type="NCBI Taxonomy" id="7213"/>
    <lineage>
        <taxon>Eukaryota</taxon>
        <taxon>Metazoa</taxon>
        <taxon>Ecdysozoa</taxon>
        <taxon>Arthropoda</taxon>
        <taxon>Hexapoda</taxon>
        <taxon>Insecta</taxon>
        <taxon>Pterygota</taxon>
        <taxon>Neoptera</taxon>
        <taxon>Endopterygota</taxon>
        <taxon>Diptera</taxon>
        <taxon>Brachycera</taxon>
        <taxon>Muscomorpha</taxon>
        <taxon>Tephritoidea</taxon>
        <taxon>Tephritidae</taxon>
        <taxon>Ceratitis</taxon>
        <taxon>Ceratitis</taxon>
    </lineage>
</organism>
<sequence>MARQRRNVNTTGESTNSTHSNNTTNKATKSDVSNPQTPTNNKSNKNAAKHKKGDTHSTHSSGGNSGSSSSTISSSAAGANKPKAVHKKRNSFSLWPKLMLDKWKTLIGCVCLAVASYFCYLGYLETRVNTPFDNEKMVTRSGLDDPERYWGSYRPLTYFGMKTRDPHSLVMGLMWYSPMNLGYGGRGLRHWCEIDDNLGTYGWTQHDGRTFGVQEIQDAPFELKTSFIKFSEGRKLGGDWTARISVRNITSDSYYITADHTISLIWYVALDERTNGHIQYVSHEKSPEAGIFGETIGLGEFKVLFQPIKGKILHKSYLSTIAPSLSNLKDTVFSHFRIFSDKLGNRFIGLPGEMISQNGVQAASPNFIAIHITAEADFTIDIVYQSTSAFSNENVSKPPTGREFTNALQEKLSEFDHRFEDTFHLRAKGYSVNEIKFAKYAVSNLVGGIGYFYGASRVKSVYTKKPVPYWKAPLYTSVPSRSFFPRGFLWDEGFQALIISSWDLDIALDIMCHWFDLLNIEGWIPREQILGVEALAKVPEEFVVQHNTNANPPTFFLTLDKILTHHKKELSVKGRLNVLDRLYPRLQTWFAWYNNTQRGDALGTYYWRGRNASSETELNPKTLTSGLDDFPRASHPTNYERHVDLRCWIALAARVMCDLSDLLGKDSIKYYETATFLADNKLLNKQHLSPFTDTYADFGLHTDSVALKRPQVTKHNLKKYQQQQLEKVRVTLKQPEQQFVDTTYGYVNLFPFLLQILDHDSEHLGKLLKNLRDPNMLWTNYGLRSLAKKSPLYMKRNTEHDAPYWRGPIWININYLAIRALHHYGTIEGPYSALARTIYIELRDNVVGNIYREYKRTGYLWEQYDDSTGQGKGCYPFTGWTSLVVLIMSEQY</sequence>
<feature type="compositionally biased region" description="Low complexity" evidence="14">
    <location>
        <begin position="9"/>
        <end position="27"/>
    </location>
</feature>
<comment type="function">
    <text evidence="13">Cleaves the distal alpha 1,2-linked glucose residue from the Glc(3)Man(9)GlcNAc(2) oligosaccharide precursor.</text>
</comment>
<comment type="pathway">
    <text evidence="2">Glycan metabolism; N-glycan degradation.</text>
</comment>
<dbReference type="InterPro" id="IPR008928">
    <property type="entry name" value="6-hairpin_glycosidase_sf"/>
</dbReference>
<dbReference type="InterPro" id="IPR012341">
    <property type="entry name" value="6hp_glycosidase-like_sf"/>
</dbReference>
<proteinExistence type="evidence at transcript level"/>
<dbReference type="GO" id="GO:0005789">
    <property type="term" value="C:endoplasmic reticulum membrane"/>
    <property type="evidence" value="ECO:0007669"/>
    <property type="project" value="UniProtKB-SubCell"/>
</dbReference>
<evidence type="ECO:0000256" key="5">
    <source>
        <dbReference type="ARBA" id="ARBA00022801"/>
    </source>
</evidence>
<feature type="domain" description="Glycosyl hydrolase family 63 N-terminal" evidence="16">
    <location>
        <begin position="149"/>
        <end position="334"/>
    </location>
</feature>
<reference evidence="17" key="2">
    <citation type="journal article" date="2014" name="BMC Genomics">
        <title>A genomic perspective to assessing quality of mass-reared SIT flies used in Mediterranean fruit fly (Ceratitis capitata) eradication in California.</title>
        <authorList>
            <person name="Calla B."/>
            <person name="Hall B."/>
            <person name="Hou S."/>
            <person name="Geib S.M."/>
        </authorList>
    </citation>
    <scope>NUCLEOTIDE SEQUENCE</scope>
</reference>
<keyword evidence="10" id="KW-0325">Glycoprotein</keyword>
<evidence type="ECO:0000256" key="2">
    <source>
        <dbReference type="ARBA" id="ARBA00004740"/>
    </source>
</evidence>
<dbReference type="SUPFAM" id="SSF48208">
    <property type="entry name" value="Six-hairpin glycosidases"/>
    <property type="match status" value="1"/>
</dbReference>
<dbReference type="FunFam" id="1.50.10.10:FF:000009">
    <property type="entry name" value="mannosyl-oligosaccharide glucosidase"/>
    <property type="match status" value="1"/>
</dbReference>
<keyword evidence="4 13" id="KW-0812">Transmembrane</keyword>
<evidence type="ECO:0000256" key="12">
    <source>
        <dbReference type="ARBA" id="ARBA00038888"/>
    </source>
</evidence>
<keyword evidence="8 13" id="KW-1133">Transmembrane helix</keyword>
<evidence type="ECO:0000313" key="17">
    <source>
        <dbReference type="EMBL" id="JAB90572.1"/>
    </source>
</evidence>
<dbReference type="Pfam" id="PF03200">
    <property type="entry name" value="Glyco_hydro_63"/>
    <property type="match status" value="1"/>
</dbReference>
<evidence type="ECO:0000256" key="7">
    <source>
        <dbReference type="ARBA" id="ARBA00022968"/>
    </source>
</evidence>
<dbReference type="PANTHER" id="PTHR10412:SF11">
    <property type="entry name" value="MANNOSYL-OLIGOSACCHARIDE GLUCOSIDASE"/>
    <property type="match status" value="1"/>
</dbReference>
<dbReference type="Gene3D" id="1.50.10.10">
    <property type="match status" value="1"/>
</dbReference>
<keyword evidence="6 13" id="KW-0256">Endoplasmic reticulum</keyword>
<dbReference type="PANTHER" id="PTHR10412">
    <property type="entry name" value="MANNOSYL-OLIGOSACCHARIDE GLUCOSIDASE"/>
    <property type="match status" value="1"/>
</dbReference>
<dbReference type="InterPro" id="IPR031335">
    <property type="entry name" value="Glyco_hydro_63_C"/>
</dbReference>
<gene>
    <name evidence="17" type="primary">MOGS</name>
</gene>
<dbReference type="InterPro" id="IPR038518">
    <property type="entry name" value="Glyco_hydro_63N_sf"/>
</dbReference>
<reference evidence="17" key="1">
    <citation type="submission" date="2013-07" db="EMBL/GenBank/DDBJ databases">
        <authorList>
            <person name="Geib S."/>
        </authorList>
    </citation>
    <scope>NUCLEOTIDE SEQUENCE</scope>
</reference>
<name>W8AWU4_CERCA</name>
<evidence type="ECO:0000256" key="8">
    <source>
        <dbReference type="ARBA" id="ARBA00022989"/>
    </source>
</evidence>
<dbReference type="Pfam" id="PF16923">
    <property type="entry name" value="Glyco_hydro_63N"/>
    <property type="match status" value="1"/>
</dbReference>
<protein>
    <recommendedName>
        <fullName evidence="12 13">Mannosyl-oligosaccharide glucosidase</fullName>
        <ecNumber evidence="12 13">3.2.1.106</ecNumber>
    </recommendedName>
</protein>
<evidence type="ECO:0000259" key="15">
    <source>
        <dbReference type="Pfam" id="PF03200"/>
    </source>
</evidence>
<feature type="domain" description="Glycosyl hydrolase family 63 C-terminal" evidence="15">
    <location>
        <begin position="400"/>
        <end position="890"/>
    </location>
</feature>
<evidence type="ECO:0000256" key="13">
    <source>
        <dbReference type="RuleBase" id="RU368089"/>
    </source>
</evidence>
<keyword evidence="9 13" id="KW-0472">Membrane</keyword>
<comment type="subcellular location">
    <subcellularLocation>
        <location evidence="1 13">Endoplasmic reticulum membrane</location>
        <topology evidence="1 13">Single-pass type II membrane protein</topology>
    </subcellularLocation>
</comment>
<dbReference type="Gene3D" id="2.70.98.110">
    <property type="entry name" value="Glycosyl hydrolase family 63, N-terminal domain"/>
    <property type="match status" value="1"/>
</dbReference>
<feature type="compositionally biased region" description="Low complexity" evidence="14">
    <location>
        <begin position="58"/>
        <end position="80"/>
    </location>
</feature>
<feature type="transmembrane region" description="Helical" evidence="13">
    <location>
        <begin position="105"/>
        <end position="124"/>
    </location>
</feature>
<dbReference type="GO" id="GO:0009311">
    <property type="term" value="P:oligosaccharide metabolic process"/>
    <property type="evidence" value="ECO:0007669"/>
    <property type="project" value="UniProtKB-UniRule"/>
</dbReference>
<accession>W8AWU4</accession>
<dbReference type="OrthoDB" id="410058at2759"/>
<evidence type="ECO:0000256" key="1">
    <source>
        <dbReference type="ARBA" id="ARBA00004648"/>
    </source>
</evidence>